<reference evidence="2" key="1">
    <citation type="journal article" date="2022" name="Mol. Ecol. Resour.">
        <title>The genomes of chicory, endive, great burdock and yacon provide insights into Asteraceae palaeo-polyploidization history and plant inulin production.</title>
        <authorList>
            <person name="Fan W."/>
            <person name="Wang S."/>
            <person name="Wang H."/>
            <person name="Wang A."/>
            <person name="Jiang F."/>
            <person name="Liu H."/>
            <person name="Zhao H."/>
            <person name="Xu D."/>
            <person name="Zhang Y."/>
        </authorList>
    </citation>
    <scope>NUCLEOTIDE SEQUENCE [LARGE SCALE GENOMIC DNA]</scope>
    <source>
        <strain evidence="2">cv. Punajuju</strain>
    </source>
</reference>
<protein>
    <submittedName>
        <fullName evidence="1">Uncharacterized protein</fullName>
    </submittedName>
</protein>
<dbReference type="EMBL" id="CM042010">
    <property type="protein sequence ID" value="KAI3780191.1"/>
    <property type="molecule type" value="Genomic_DNA"/>
</dbReference>
<dbReference type="Proteomes" id="UP001055811">
    <property type="component" value="Linkage Group LG02"/>
</dbReference>
<evidence type="ECO:0000313" key="1">
    <source>
        <dbReference type="EMBL" id="KAI3780191.1"/>
    </source>
</evidence>
<proteinExistence type="predicted"/>
<sequence length="128" mass="14624">MLLPSSLLLSTTTISPFVTSITAAFFNAITIIDYEAHILDFIKFHLRNELFKQSEFVVCRRNGVREEVGCKSWSRLCHKVEGSEVLEIIPPLLFFSVPDGIAQNRAKEDARVNFENKSLCINKESERF</sequence>
<organism evidence="1 2">
    <name type="scientific">Cichorium intybus</name>
    <name type="common">Chicory</name>
    <dbReference type="NCBI Taxonomy" id="13427"/>
    <lineage>
        <taxon>Eukaryota</taxon>
        <taxon>Viridiplantae</taxon>
        <taxon>Streptophyta</taxon>
        <taxon>Embryophyta</taxon>
        <taxon>Tracheophyta</taxon>
        <taxon>Spermatophyta</taxon>
        <taxon>Magnoliopsida</taxon>
        <taxon>eudicotyledons</taxon>
        <taxon>Gunneridae</taxon>
        <taxon>Pentapetalae</taxon>
        <taxon>asterids</taxon>
        <taxon>campanulids</taxon>
        <taxon>Asterales</taxon>
        <taxon>Asteraceae</taxon>
        <taxon>Cichorioideae</taxon>
        <taxon>Cichorieae</taxon>
        <taxon>Cichoriinae</taxon>
        <taxon>Cichorium</taxon>
    </lineage>
</organism>
<comment type="caution">
    <text evidence="1">The sequence shown here is derived from an EMBL/GenBank/DDBJ whole genome shotgun (WGS) entry which is preliminary data.</text>
</comment>
<keyword evidence="2" id="KW-1185">Reference proteome</keyword>
<evidence type="ECO:0000313" key="2">
    <source>
        <dbReference type="Proteomes" id="UP001055811"/>
    </source>
</evidence>
<reference evidence="1 2" key="2">
    <citation type="journal article" date="2022" name="Mol. Ecol. Resour.">
        <title>The genomes of chicory, endive, great burdock and yacon provide insights into Asteraceae paleo-polyploidization history and plant inulin production.</title>
        <authorList>
            <person name="Fan W."/>
            <person name="Wang S."/>
            <person name="Wang H."/>
            <person name="Wang A."/>
            <person name="Jiang F."/>
            <person name="Liu H."/>
            <person name="Zhao H."/>
            <person name="Xu D."/>
            <person name="Zhang Y."/>
        </authorList>
    </citation>
    <scope>NUCLEOTIDE SEQUENCE [LARGE SCALE GENOMIC DNA]</scope>
    <source>
        <strain evidence="2">cv. Punajuju</strain>
        <tissue evidence="1">Leaves</tissue>
    </source>
</reference>
<gene>
    <name evidence="1" type="ORF">L2E82_10162</name>
</gene>
<name>A0ACB9GB02_CICIN</name>
<accession>A0ACB9GB02</accession>